<reference evidence="2" key="1">
    <citation type="submission" date="2018-06" db="EMBL/GenBank/DDBJ databases">
        <authorList>
            <person name="Zhirakovskaya E."/>
        </authorList>
    </citation>
    <scope>NUCLEOTIDE SEQUENCE</scope>
</reference>
<dbReference type="Gene3D" id="1.10.10.10">
    <property type="entry name" value="Winged helix-like DNA-binding domain superfamily/Winged helix DNA-binding domain"/>
    <property type="match status" value="1"/>
</dbReference>
<dbReference type="PANTHER" id="PTHR43252">
    <property type="entry name" value="TRANSCRIPTIONAL REGULATOR YQJI"/>
    <property type="match status" value="1"/>
</dbReference>
<dbReference type="AlphaFoldDB" id="A0A3B0TU21"/>
<dbReference type="InterPro" id="IPR036390">
    <property type="entry name" value="WH_DNA-bd_sf"/>
</dbReference>
<feature type="domain" description="Transcription regulator PadR N-terminal" evidence="1">
    <location>
        <begin position="8"/>
        <end position="80"/>
    </location>
</feature>
<dbReference type="SUPFAM" id="SSF46785">
    <property type="entry name" value="Winged helix' DNA-binding domain"/>
    <property type="match status" value="1"/>
</dbReference>
<organism evidence="2">
    <name type="scientific">hydrothermal vent metagenome</name>
    <dbReference type="NCBI Taxonomy" id="652676"/>
    <lineage>
        <taxon>unclassified sequences</taxon>
        <taxon>metagenomes</taxon>
        <taxon>ecological metagenomes</taxon>
    </lineage>
</organism>
<protein>
    <submittedName>
        <fullName evidence="2">Transcriptional regulator, PadR family</fullName>
    </submittedName>
</protein>
<dbReference type="Pfam" id="PF03551">
    <property type="entry name" value="PadR"/>
    <property type="match status" value="1"/>
</dbReference>
<dbReference type="InterPro" id="IPR005149">
    <property type="entry name" value="Tscrpt_reg_PadR_N"/>
</dbReference>
<accession>A0A3B0TU21</accession>
<sequence length="189" mass="21052">MNVKILCLGILHFGDATGYEIRKMTQEGRFGHFIEASYGSIYPALIALEKEGLVVSRKESQAGRPNRKVYSINEAGRATFVAALYNKPRDDVFKSEFLLVMLCAELVSQPYITKLIDDRLNHLDNHIAQMRDVSEDCGHACSQFVLGFGLAIYEAERKYLAEHRQNLETIAKPAALSLEDGAELGNAAE</sequence>
<proteinExistence type="predicted"/>
<dbReference type="PANTHER" id="PTHR43252:SF6">
    <property type="entry name" value="NEGATIVE TRANSCRIPTION REGULATOR PADR"/>
    <property type="match status" value="1"/>
</dbReference>
<evidence type="ECO:0000259" key="1">
    <source>
        <dbReference type="Pfam" id="PF03551"/>
    </source>
</evidence>
<evidence type="ECO:0000313" key="2">
    <source>
        <dbReference type="EMBL" id="VAW17932.1"/>
    </source>
</evidence>
<dbReference type="InterPro" id="IPR036388">
    <property type="entry name" value="WH-like_DNA-bd_sf"/>
</dbReference>
<dbReference type="EMBL" id="UOEM01000109">
    <property type="protein sequence ID" value="VAW17932.1"/>
    <property type="molecule type" value="Genomic_DNA"/>
</dbReference>
<gene>
    <name evidence="2" type="ORF">MNBD_ALPHA09-402</name>
</gene>
<name>A0A3B0TU21_9ZZZZ</name>